<feature type="domain" description="DUF3835" evidence="3">
    <location>
        <begin position="505"/>
        <end position="581"/>
    </location>
</feature>
<evidence type="ECO:0000313" key="5">
    <source>
        <dbReference type="Proteomes" id="UP000799444"/>
    </source>
</evidence>
<feature type="region of interest" description="Disordered" evidence="2">
    <location>
        <begin position="317"/>
        <end position="341"/>
    </location>
</feature>
<dbReference type="InterPro" id="IPR039553">
    <property type="entry name" value="Prefoldin-like"/>
</dbReference>
<dbReference type="OrthoDB" id="21413at2759"/>
<feature type="coiled-coil region" evidence="1">
    <location>
        <begin position="3"/>
        <end position="30"/>
    </location>
</feature>
<gene>
    <name evidence="4" type="ORF">EJ04DRAFT_504108</name>
</gene>
<dbReference type="EMBL" id="ML996281">
    <property type="protein sequence ID" value="KAF2728414.1"/>
    <property type="molecule type" value="Genomic_DNA"/>
</dbReference>
<proteinExistence type="predicted"/>
<dbReference type="AlphaFoldDB" id="A0A9P4UVP1"/>
<dbReference type="GO" id="GO:0003714">
    <property type="term" value="F:transcription corepressor activity"/>
    <property type="evidence" value="ECO:0007669"/>
    <property type="project" value="TreeGrafter"/>
</dbReference>
<feature type="compositionally biased region" description="Polar residues" evidence="2">
    <location>
        <begin position="404"/>
        <end position="413"/>
    </location>
</feature>
<sequence>MAIEVAAEAMESIERRRAELQANQDAIRKSLNEWVQWELDYETLKEEIQQAGSPSPAQMAEIGRTVCTDRVNEDLVEDLLGRDRETKRDANQVVDLISKRLNYVQQNITTLEKQLNRVEQRTAGASLLLEPDLENEEGLPLMDIVEELDEEGNVLSSTVNQPGKAAPEIVQALRKTGSIQPEQGSTKTKDVPSSAATAETEATVQTNPSTNGRKVEAAASSPKKSVSFASDTKEDPPAMEPDGLTALRTHGYNERLADYNFTRGTKVIEVDEDDNEIAQYPIIPQDESPESAQLRRQMLQYGLSEVGQVVAEIDLQTPRVEYSDEEEDEYDEDEDSEGYDEYGRSLRPVITDEYRREMMELEKKLNARMMENVGPRTDIHPLANYADDVKKLVIAKDEPDLDANSKSEPSTKQSDSKKKGVRFADSLDISPAPQVPKEQNESRDRVVPVPTMSNTIVERAGQGPQPRSPGAVKSAKMSQFRSARLGSPAVQESRSVPQGPSAHVLASSVVEHVLEPSEPLEPDEFDPVIIKREVEQQYQKMRSKFIAEQGGFDATEEDENPIVEEKDGKMKKVSRFRAARLKADGM</sequence>
<organism evidence="4 5">
    <name type="scientific">Polyplosphaeria fusca</name>
    <dbReference type="NCBI Taxonomy" id="682080"/>
    <lineage>
        <taxon>Eukaryota</taxon>
        <taxon>Fungi</taxon>
        <taxon>Dikarya</taxon>
        <taxon>Ascomycota</taxon>
        <taxon>Pezizomycotina</taxon>
        <taxon>Dothideomycetes</taxon>
        <taxon>Pleosporomycetidae</taxon>
        <taxon>Pleosporales</taxon>
        <taxon>Tetraplosphaeriaceae</taxon>
        <taxon>Polyplosphaeria</taxon>
    </lineage>
</organism>
<evidence type="ECO:0000256" key="2">
    <source>
        <dbReference type="SAM" id="MobiDB-lite"/>
    </source>
</evidence>
<keyword evidence="5" id="KW-1185">Reference proteome</keyword>
<feature type="compositionally biased region" description="Acidic residues" evidence="2">
    <location>
        <begin position="323"/>
        <end position="340"/>
    </location>
</feature>
<dbReference type="GO" id="GO:0019212">
    <property type="term" value="F:phosphatase inhibitor activity"/>
    <property type="evidence" value="ECO:0007669"/>
    <property type="project" value="TreeGrafter"/>
</dbReference>
<dbReference type="PANTHER" id="PTHR15111:SF0">
    <property type="entry name" value="UNCONVENTIONAL PREFOLDIN RPB5 INTERACTOR 1"/>
    <property type="match status" value="1"/>
</dbReference>
<dbReference type="Proteomes" id="UP000799444">
    <property type="component" value="Unassembled WGS sequence"/>
</dbReference>
<name>A0A9P4UVP1_9PLEO</name>
<protein>
    <recommendedName>
        <fullName evidence="3">DUF3835 domain-containing protein</fullName>
    </recommendedName>
</protein>
<feature type="region of interest" description="Disordered" evidence="2">
    <location>
        <begin position="175"/>
        <end position="242"/>
    </location>
</feature>
<comment type="caution">
    <text evidence="4">The sequence shown here is derived from an EMBL/GenBank/DDBJ whole genome shotgun (WGS) entry which is preliminary data.</text>
</comment>
<evidence type="ECO:0000313" key="4">
    <source>
        <dbReference type="EMBL" id="KAF2728414.1"/>
    </source>
</evidence>
<dbReference type="GO" id="GO:0003682">
    <property type="term" value="F:chromatin binding"/>
    <property type="evidence" value="ECO:0007669"/>
    <property type="project" value="TreeGrafter"/>
</dbReference>
<accession>A0A9P4UVP1</accession>
<dbReference type="Pfam" id="PF13758">
    <property type="entry name" value="Prefoldin_3"/>
    <property type="match status" value="1"/>
</dbReference>
<dbReference type="InterPro" id="IPR052255">
    <property type="entry name" value="RNA_pol_II_subunit5-mediator"/>
</dbReference>
<dbReference type="PANTHER" id="PTHR15111">
    <property type="entry name" value="RNA POLYMERASE II SUBUNIT 5-MEDIATING PROTEIN NNX3"/>
    <property type="match status" value="1"/>
</dbReference>
<dbReference type="Pfam" id="PF12927">
    <property type="entry name" value="DUF3835"/>
    <property type="match status" value="1"/>
</dbReference>
<feature type="compositionally biased region" description="Polar residues" evidence="2">
    <location>
        <begin position="177"/>
        <end position="186"/>
    </location>
</feature>
<dbReference type="InterPro" id="IPR024325">
    <property type="entry name" value="DUF3835"/>
</dbReference>
<evidence type="ECO:0000256" key="1">
    <source>
        <dbReference type="SAM" id="Coils"/>
    </source>
</evidence>
<evidence type="ECO:0000259" key="3">
    <source>
        <dbReference type="Pfam" id="PF12927"/>
    </source>
</evidence>
<reference evidence="4" key="1">
    <citation type="journal article" date="2020" name="Stud. Mycol.">
        <title>101 Dothideomycetes genomes: a test case for predicting lifestyles and emergence of pathogens.</title>
        <authorList>
            <person name="Haridas S."/>
            <person name="Albert R."/>
            <person name="Binder M."/>
            <person name="Bloem J."/>
            <person name="Labutti K."/>
            <person name="Salamov A."/>
            <person name="Andreopoulos B."/>
            <person name="Baker S."/>
            <person name="Barry K."/>
            <person name="Bills G."/>
            <person name="Bluhm B."/>
            <person name="Cannon C."/>
            <person name="Castanera R."/>
            <person name="Culley D."/>
            <person name="Daum C."/>
            <person name="Ezra D."/>
            <person name="Gonzalez J."/>
            <person name="Henrissat B."/>
            <person name="Kuo A."/>
            <person name="Liang C."/>
            <person name="Lipzen A."/>
            <person name="Lutzoni F."/>
            <person name="Magnuson J."/>
            <person name="Mondo S."/>
            <person name="Nolan M."/>
            <person name="Ohm R."/>
            <person name="Pangilinan J."/>
            <person name="Park H.-J."/>
            <person name="Ramirez L."/>
            <person name="Alfaro M."/>
            <person name="Sun H."/>
            <person name="Tritt A."/>
            <person name="Yoshinaga Y."/>
            <person name="Zwiers L.-H."/>
            <person name="Turgeon B."/>
            <person name="Goodwin S."/>
            <person name="Spatafora J."/>
            <person name="Crous P."/>
            <person name="Grigoriev I."/>
        </authorList>
    </citation>
    <scope>NUCLEOTIDE SEQUENCE</scope>
    <source>
        <strain evidence="4">CBS 125425</strain>
    </source>
</reference>
<keyword evidence="1" id="KW-0175">Coiled coil</keyword>
<feature type="region of interest" description="Disordered" evidence="2">
    <location>
        <begin position="400"/>
        <end position="502"/>
    </location>
</feature>
<dbReference type="GO" id="GO:0000122">
    <property type="term" value="P:negative regulation of transcription by RNA polymerase II"/>
    <property type="evidence" value="ECO:0007669"/>
    <property type="project" value="TreeGrafter"/>
</dbReference>